<evidence type="ECO:0000313" key="1">
    <source>
        <dbReference type="EMBL" id="MBF4696046.1"/>
    </source>
</evidence>
<name>A0ABS0A1G2_9FIRM</name>
<reference evidence="1 2" key="1">
    <citation type="submission" date="2020-11" db="EMBL/GenBank/DDBJ databases">
        <title>Fusibacter basophilias sp. nov.</title>
        <authorList>
            <person name="Qiu D."/>
        </authorList>
    </citation>
    <scope>NUCLEOTIDE SEQUENCE [LARGE SCALE GENOMIC DNA]</scope>
    <source>
        <strain evidence="1 2">Q10-2</strain>
    </source>
</reference>
<dbReference type="InterPro" id="IPR024227">
    <property type="entry name" value="DUF3795"/>
</dbReference>
<evidence type="ECO:0000313" key="2">
    <source>
        <dbReference type="Proteomes" id="UP000614200"/>
    </source>
</evidence>
<protein>
    <submittedName>
        <fullName evidence="1">DUF3795 domain-containing protein</fullName>
    </submittedName>
</protein>
<dbReference type="RefSeq" id="WP_194704282.1">
    <property type="nucleotide sequence ID" value="NZ_JADKNH010000030.1"/>
</dbReference>
<sequence length="104" mass="11625">MNKDMMGYCGTYCETCDWKEKFKCPGCKACETKVFWGTCKIAVCAINKGFEHCGECPDVPCDKLTDAYNDAEHGDDGERLTNLKCWADGKVSMLKVRNSESSTE</sequence>
<gene>
    <name evidence="1" type="ORF">ISU02_23355</name>
</gene>
<accession>A0ABS0A1G2</accession>
<comment type="caution">
    <text evidence="1">The sequence shown here is derived from an EMBL/GenBank/DDBJ whole genome shotgun (WGS) entry which is preliminary data.</text>
</comment>
<organism evidence="1 2">
    <name type="scientific">Fusibacter ferrireducens</name>
    <dbReference type="NCBI Taxonomy" id="2785058"/>
    <lineage>
        <taxon>Bacteria</taxon>
        <taxon>Bacillati</taxon>
        <taxon>Bacillota</taxon>
        <taxon>Clostridia</taxon>
        <taxon>Eubacteriales</taxon>
        <taxon>Eubacteriales Family XII. Incertae Sedis</taxon>
        <taxon>Fusibacter</taxon>
    </lineage>
</organism>
<dbReference type="EMBL" id="JADKNH010000030">
    <property type="protein sequence ID" value="MBF4696046.1"/>
    <property type="molecule type" value="Genomic_DNA"/>
</dbReference>
<keyword evidence="2" id="KW-1185">Reference proteome</keyword>
<proteinExistence type="predicted"/>
<dbReference type="Proteomes" id="UP000614200">
    <property type="component" value="Unassembled WGS sequence"/>
</dbReference>
<dbReference type="Pfam" id="PF12675">
    <property type="entry name" value="DUF3795"/>
    <property type="match status" value="1"/>
</dbReference>